<proteinExistence type="predicted"/>
<name>A0A7X4W1A1_9GAMM</name>
<dbReference type="AlphaFoldDB" id="A0A7X4W1A1"/>
<keyword evidence="2" id="KW-1185">Reference proteome</keyword>
<protein>
    <recommendedName>
        <fullName evidence="3">LysR family transcriptional regulator</fullName>
    </recommendedName>
</protein>
<evidence type="ECO:0000313" key="1">
    <source>
        <dbReference type="EMBL" id="NAW14119.1"/>
    </source>
</evidence>
<reference evidence="1 2" key="1">
    <citation type="submission" date="2019-12" db="EMBL/GenBank/DDBJ databases">
        <title>Draft genome sequencing of Halomonas icarensis D1-1.</title>
        <authorList>
            <person name="Pandiyan K."/>
            <person name="Kushwaha P."/>
            <person name="Gowdham M."/>
            <person name="Chakdar H."/>
            <person name="Singh A."/>
            <person name="Kumar M."/>
            <person name="Saxena A.K."/>
        </authorList>
    </citation>
    <scope>NUCLEOTIDE SEQUENCE [LARGE SCALE GENOMIC DNA]</scope>
    <source>
        <strain evidence="1 2">D1-1</strain>
    </source>
</reference>
<dbReference type="EMBL" id="WUTS01000001">
    <property type="protein sequence ID" value="NAW14119.1"/>
    <property type="molecule type" value="Genomic_DNA"/>
</dbReference>
<evidence type="ECO:0000313" key="2">
    <source>
        <dbReference type="Proteomes" id="UP000448235"/>
    </source>
</evidence>
<organism evidence="1 2">
    <name type="scientific">Halomonas icarae</name>
    <dbReference type="NCBI Taxonomy" id="2691040"/>
    <lineage>
        <taxon>Bacteria</taxon>
        <taxon>Pseudomonadati</taxon>
        <taxon>Pseudomonadota</taxon>
        <taxon>Gammaproteobacteria</taxon>
        <taxon>Oceanospirillales</taxon>
        <taxon>Halomonadaceae</taxon>
        <taxon>Halomonas</taxon>
    </lineage>
</organism>
<evidence type="ECO:0008006" key="3">
    <source>
        <dbReference type="Google" id="ProtNLM"/>
    </source>
</evidence>
<dbReference type="Gene3D" id="3.40.190.290">
    <property type="match status" value="1"/>
</dbReference>
<dbReference type="Proteomes" id="UP000448235">
    <property type="component" value="Unassembled WGS sequence"/>
</dbReference>
<gene>
    <name evidence="1" type="ORF">GRB80_14890</name>
</gene>
<comment type="caution">
    <text evidence="1">The sequence shown here is derived from an EMBL/GenBank/DDBJ whole genome shotgun (WGS) entry which is preliminary data.</text>
</comment>
<accession>A0A7X4W1A1</accession>
<sequence length="38" mass="4329">MIDDYFVAVCPFGHPLLEQQEVSWQDLLRSPIIAGSRP</sequence>